<dbReference type="PROSITE" id="PS00455">
    <property type="entry name" value="AMP_BINDING"/>
    <property type="match status" value="1"/>
</dbReference>
<dbReference type="Pfam" id="PF00501">
    <property type="entry name" value="AMP-binding"/>
    <property type="match status" value="1"/>
</dbReference>
<gene>
    <name evidence="4" type="ORF">FOYG_11821</name>
</gene>
<dbReference type="NCBIfam" id="TIGR01217">
    <property type="entry name" value="ac_ac_CoA_syn"/>
    <property type="match status" value="1"/>
</dbReference>
<dbReference type="InterPro" id="IPR005914">
    <property type="entry name" value="Acac_CoA_synth"/>
</dbReference>
<sequence length="688" mass="77002">MSFQAPRKLWEHPCPETTNMGRFKQALEEHSGKSFKSYHDMHRYSVTKRSDFWGFLWEYSGLLHEGNYTRVVDESARMDNIPVWFDGIKLNFAENLLLPLRGQPSKEDNEIAVSEFNELGPQSRTTLTWGELRQRVGQLAHAMKANGVVKGDRIATCSCNNIDTLLVFLASAALGAIFSSSSTDMGVSGILQRLQQIEPRWVFMDDTALYNGKRIDLRKKMAEVANGLQTTPGFRGIVSQTRFKSERKDLSGIPMAQTFEKFLAKSNGQCDLTFERVDFRDPFLIVYSSGTTGAPKCIVHSVGGILLNAYKEGALHQEFGPQSTSMQYTTTSWIMYLASVQTLLLGTHVVLYDGSPFLPHSTALIELAAKERVTHFGTSPRYLEELRRTGTRPRELMDLESLQIVSSTGMIFPEALFEWFYDEGFPRHVRVNNQSGGTDIAGCFGLSNALTPVYSGGCSGLGLGIPVEVYDSEVQGDNMLGRPVREGNPGDLVATAAFPNMPVNFWGPTGQQKYREAYFAHFDGVWTHGDFIMIHPATQQLFFLGRSDGILNPSGVRFGSAEIYNIIEQEFGDEVEDSLCVGQRRPTDNDERVFLFLKLREGKKFTNNLVNMVKEAIRKGLSARHVPKFIFPTAQIPMTINGKKVEMPVKRIISGEKILPSGTLANPESLEYFYQFVNVRNGKTSSKL</sequence>
<feature type="domain" description="AMP-dependent synthetase/ligase" evidence="2">
    <location>
        <begin position="109"/>
        <end position="493"/>
    </location>
</feature>
<accession>W9HVW7</accession>
<dbReference type="Gene3D" id="3.40.50.12780">
    <property type="entry name" value="N-terminal domain of ligase-like"/>
    <property type="match status" value="1"/>
</dbReference>
<evidence type="ECO:0000313" key="4">
    <source>
        <dbReference type="EMBL" id="EWY84361.1"/>
    </source>
</evidence>
<dbReference type="InterPro" id="IPR032387">
    <property type="entry name" value="ACAS_N"/>
</dbReference>
<protein>
    <submittedName>
        <fullName evidence="4">Acetoacetate-CoA ligase</fullName>
    </submittedName>
</protein>
<evidence type="ECO:0000259" key="2">
    <source>
        <dbReference type="Pfam" id="PF00501"/>
    </source>
</evidence>
<dbReference type="GO" id="GO:0030729">
    <property type="term" value="F:acetoacetate-CoA ligase activity"/>
    <property type="evidence" value="ECO:0007669"/>
    <property type="project" value="InterPro"/>
</dbReference>
<dbReference type="InterPro" id="IPR000873">
    <property type="entry name" value="AMP-dep_synth/lig_dom"/>
</dbReference>
<evidence type="ECO:0000259" key="3">
    <source>
        <dbReference type="Pfam" id="PF16177"/>
    </source>
</evidence>
<feature type="domain" description="Acetyl-coenzyme A synthetase N-terminal" evidence="3">
    <location>
        <begin position="38"/>
        <end position="95"/>
    </location>
</feature>
<dbReference type="PANTHER" id="PTHR42921">
    <property type="entry name" value="ACETOACETYL-COA SYNTHETASE"/>
    <property type="match status" value="1"/>
</dbReference>
<dbReference type="InterPro" id="IPR045851">
    <property type="entry name" value="AMP-bd_C_sf"/>
</dbReference>
<dbReference type="NCBIfam" id="NF002937">
    <property type="entry name" value="PRK03584.1"/>
    <property type="match status" value="1"/>
</dbReference>
<dbReference type="AlphaFoldDB" id="W9HVW7"/>
<dbReference type="GO" id="GO:0006629">
    <property type="term" value="P:lipid metabolic process"/>
    <property type="evidence" value="ECO:0007669"/>
    <property type="project" value="InterPro"/>
</dbReference>
<dbReference type="PANTHER" id="PTHR42921:SF4">
    <property type="entry name" value="ACETOACETYL-COA SYNTHASE (AFU_ORTHOLOGUE AFUA_8G04770)"/>
    <property type="match status" value="1"/>
</dbReference>
<proteinExistence type="inferred from homology"/>
<dbReference type="HOGENOM" id="CLU_000022_3_3_1"/>
<dbReference type="InterPro" id="IPR042099">
    <property type="entry name" value="ANL_N_sf"/>
</dbReference>
<dbReference type="Gene3D" id="3.30.300.30">
    <property type="match status" value="1"/>
</dbReference>
<evidence type="ECO:0000256" key="1">
    <source>
        <dbReference type="ARBA" id="ARBA00006432"/>
    </source>
</evidence>
<organism evidence="4 5">
    <name type="scientific">Fusarium oxysporum NRRL 32931</name>
    <dbReference type="NCBI Taxonomy" id="660029"/>
    <lineage>
        <taxon>Eukaryota</taxon>
        <taxon>Fungi</taxon>
        <taxon>Dikarya</taxon>
        <taxon>Ascomycota</taxon>
        <taxon>Pezizomycotina</taxon>
        <taxon>Sordariomycetes</taxon>
        <taxon>Hypocreomycetidae</taxon>
        <taxon>Hypocreales</taxon>
        <taxon>Nectriaceae</taxon>
        <taxon>Fusarium</taxon>
        <taxon>Fusarium oxysporum species complex</taxon>
    </lineage>
</organism>
<comment type="similarity">
    <text evidence="1">Belongs to the ATP-dependent AMP-binding enzyme family.</text>
</comment>
<keyword evidence="4" id="KW-0436">Ligase</keyword>
<dbReference type="OrthoDB" id="10253869at2759"/>
<dbReference type="EMBL" id="JH717846">
    <property type="protein sequence ID" value="EWY84361.1"/>
    <property type="molecule type" value="Genomic_DNA"/>
</dbReference>
<name>W9HVW7_FUSOX</name>
<evidence type="ECO:0000313" key="5">
    <source>
        <dbReference type="Proteomes" id="UP000030753"/>
    </source>
</evidence>
<dbReference type="Proteomes" id="UP000030753">
    <property type="component" value="Unassembled WGS sequence"/>
</dbReference>
<dbReference type="SUPFAM" id="SSF56801">
    <property type="entry name" value="Acetyl-CoA synthetase-like"/>
    <property type="match status" value="1"/>
</dbReference>
<reference evidence="4 5" key="1">
    <citation type="submission" date="2011-06" db="EMBL/GenBank/DDBJ databases">
        <title>The Genome Sequence of Fusarium oxysporum FOSC 3-a.</title>
        <authorList>
            <consortium name="The Broad Institute Genome Sequencing Platform"/>
            <person name="Ma L.-J."/>
            <person name="Gale L.R."/>
            <person name="Schwartz D.C."/>
            <person name="Zhou S."/>
            <person name="Corby-Kistler H."/>
            <person name="Young S.K."/>
            <person name="Zeng Q."/>
            <person name="Gargeya S."/>
            <person name="Fitzgerald M."/>
            <person name="Haas B."/>
            <person name="Abouelleil A."/>
            <person name="Alvarado L."/>
            <person name="Arachchi H.M."/>
            <person name="Berlin A."/>
            <person name="Brown A."/>
            <person name="Chapman S.B."/>
            <person name="Chen Z."/>
            <person name="Dunbar C."/>
            <person name="Freedman E."/>
            <person name="Gearin G."/>
            <person name="Gellesch M."/>
            <person name="Goldberg J."/>
            <person name="Griggs A."/>
            <person name="Gujja S."/>
            <person name="Heiman D."/>
            <person name="Howarth C."/>
            <person name="Larson L."/>
            <person name="Lui A."/>
            <person name="MacDonald P.J.P."/>
            <person name="Mehta T."/>
            <person name="Montmayeur A."/>
            <person name="Murphy C."/>
            <person name="Neiman D."/>
            <person name="Pearson M."/>
            <person name="Priest M."/>
            <person name="Roberts A."/>
            <person name="Saif S."/>
            <person name="Shea T."/>
            <person name="Shenoy N."/>
            <person name="Sisk P."/>
            <person name="Stolte C."/>
            <person name="Sykes S."/>
            <person name="Wortman J."/>
            <person name="Nusbaum C."/>
            <person name="Birren B."/>
        </authorList>
    </citation>
    <scope>NUCLEOTIDE SEQUENCE [LARGE SCALE GENOMIC DNA]</scope>
    <source>
        <strain evidence="5">FOSC 3-a</strain>
    </source>
</reference>
<dbReference type="Pfam" id="PF16177">
    <property type="entry name" value="ACAS_N"/>
    <property type="match status" value="1"/>
</dbReference>
<dbReference type="InterPro" id="IPR020845">
    <property type="entry name" value="AMP-binding_CS"/>
</dbReference>